<evidence type="ECO:0000313" key="2">
    <source>
        <dbReference type="EMBL" id="GAB0185548.1"/>
    </source>
</evidence>
<keyword evidence="3" id="KW-1185">Reference proteome</keyword>
<dbReference type="Proteomes" id="UP001623348">
    <property type="component" value="Unassembled WGS sequence"/>
</dbReference>
<dbReference type="AlphaFoldDB" id="A0ABC9WJ88"/>
<dbReference type="EMBL" id="BAAFJT010000003">
    <property type="protein sequence ID" value="GAB0185548.1"/>
    <property type="molecule type" value="Genomic_DNA"/>
</dbReference>
<gene>
    <name evidence="2" type="ORF">GRJ2_001020100</name>
</gene>
<feature type="region of interest" description="Disordered" evidence="1">
    <location>
        <begin position="1"/>
        <end position="25"/>
    </location>
</feature>
<accession>A0ABC9WJ88</accession>
<sequence>MVRQAVLLQPMEDDGGGGFHLQPMEDPTLEKVDAPKGNCDPVGSLRWSRLLAGPVDPWRQEPTPEQVCWQDL</sequence>
<evidence type="ECO:0000313" key="3">
    <source>
        <dbReference type="Proteomes" id="UP001623348"/>
    </source>
</evidence>
<comment type="caution">
    <text evidence="2">The sequence shown here is derived from an EMBL/GenBank/DDBJ whole genome shotgun (WGS) entry which is preliminary data.</text>
</comment>
<evidence type="ECO:0000256" key="1">
    <source>
        <dbReference type="SAM" id="MobiDB-lite"/>
    </source>
</evidence>
<protein>
    <submittedName>
        <fullName evidence="2">AN1-type zinc finger protein 5-like</fullName>
    </submittedName>
</protein>
<name>A0ABC9WJ88_GRUJA</name>
<reference evidence="2 3" key="1">
    <citation type="submission" date="2024-06" db="EMBL/GenBank/DDBJ databases">
        <title>The draft genome of Grus japonensis, version 3.</title>
        <authorList>
            <person name="Nabeshima K."/>
            <person name="Suzuki S."/>
            <person name="Onuma M."/>
        </authorList>
    </citation>
    <scope>NUCLEOTIDE SEQUENCE [LARGE SCALE GENOMIC DNA]</scope>
    <source>
        <strain evidence="2 3">451A</strain>
    </source>
</reference>
<proteinExistence type="predicted"/>
<organism evidence="2 3">
    <name type="scientific">Grus japonensis</name>
    <name type="common">Japanese crane</name>
    <name type="synonym">Red-crowned crane</name>
    <dbReference type="NCBI Taxonomy" id="30415"/>
    <lineage>
        <taxon>Eukaryota</taxon>
        <taxon>Metazoa</taxon>
        <taxon>Chordata</taxon>
        <taxon>Craniata</taxon>
        <taxon>Vertebrata</taxon>
        <taxon>Euteleostomi</taxon>
        <taxon>Archelosauria</taxon>
        <taxon>Archosauria</taxon>
        <taxon>Dinosauria</taxon>
        <taxon>Saurischia</taxon>
        <taxon>Theropoda</taxon>
        <taxon>Coelurosauria</taxon>
        <taxon>Aves</taxon>
        <taxon>Neognathae</taxon>
        <taxon>Neoaves</taxon>
        <taxon>Gruiformes</taxon>
        <taxon>Gruidae</taxon>
        <taxon>Grus</taxon>
    </lineage>
</organism>